<gene>
    <name evidence="8" type="ORF">CEURO_LOCUS11457</name>
</gene>
<reference evidence="8" key="1">
    <citation type="submission" date="2022-07" db="EMBL/GenBank/DDBJ databases">
        <authorList>
            <person name="Macas J."/>
            <person name="Novak P."/>
            <person name="Neumann P."/>
        </authorList>
    </citation>
    <scope>NUCLEOTIDE SEQUENCE</scope>
</reference>
<dbReference type="InterPro" id="IPR007749">
    <property type="entry name" value="DUF677"/>
</dbReference>
<feature type="transmembrane region" description="Helical" evidence="7">
    <location>
        <begin position="256"/>
        <end position="275"/>
    </location>
</feature>
<keyword evidence="9" id="KW-1185">Reference proteome</keyword>
<dbReference type="Pfam" id="PF05055">
    <property type="entry name" value="DUF677"/>
    <property type="match status" value="1"/>
</dbReference>
<dbReference type="PANTHER" id="PTHR31113:SF32">
    <property type="entry name" value="UPF0496 PLANT-LIKE PROTEIN"/>
    <property type="match status" value="1"/>
</dbReference>
<proteinExistence type="inferred from homology"/>
<feature type="transmembrane region" description="Helical" evidence="7">
    <location>
        <begin position="229"/>
        <end position="250"/>
    </location>
</feature>
<sequence>MGNLLSCKPGEESTNHPPAKDSPAPDSFDISADLRSYLSACETDPVFRAFDSTLQDRTTRAIHSVAVNLDRRTLSLDSLREVTACFQDMNYQVVNFILESKRDVWKDPDLLDLVKEYLDNSRHVMNFCTALESCLHRVHYSHSILKFALQKFEEETAQIRDPGCDPTQIYSKTLEQLKLFKDAGSPFTDKFFSLFRVIYEKQESMLKKLKEKKKRLDKKLRRRKCWRRISNAIFATIFVSAIICSIVAAAVTAPPVVAALAAASSVPLGSVGKWINNLWKKYESEVKRERDMVGEMGAWSEYVVIQDLQNINALVDKFEIEIEGLLFTADFAMMQTDGIEVAMEDIRKNVDGFMETAGFLNVHADECRKHIRMARAVILQKINEQPSGSSGGSSGSSLFFG</sequence>
<evidence type="ECO:0000313" key="8">
    <source>
        <dbReference type="EMBL" id="CAH9091002.1"/>
    </source>
</evidence>
<evidence type="ECO:0000256" key="3">
    <source>
        <dbReference type="ARBA" id="ARBA00022692"/>
    </source>
</evidence>
<organism evidence="8 9">
    <name type="scientific">Cuscuta europaea</name>
    <name type="common">European dodder</name>
    <dbReference type="NCBI Taxonomy" id="41803"/>
    <lineage>
        <taxon>Eukaryota</taxon>
        <taxon>Viridiplantae</taxon>
        <taxon>Streptophyta</taxon>
        <taxon>Embryophyta</taxon>
        <taxon>Tracheophyta</taxon>
        <taxon>Spermatophyta</taxon>
        <taxon>Magnoliopsida</taxon>
        <taxon>eudicotyledons</taxon>
        <taxon>Gunneridae</taxon>
        <taxon>Pentapetalae</taxon>
        <taxon>asterids</taxon>
        <taxon>lamiids</taxon>
        <taxon>Solanales</taxon>
        <taxon>Convolvulaceae</taxon>
        <taxon>Cuscuteae</taxon>
        <taxon>Cuscuta</taxon>
        <taxon>Cuscuta subgen. Cuscuta</taxon>
    </lineage>
</organism>
<keyword evidence="5 7" id="KW-0472">Membrane</keyword>
<dbReference type="GO" id="GO:0016020">
    <property type="term" value="C:membrane"/>
    <property type="evidence" value="ECO:0007669"/>
    <property type="project" value="UniProtKB-SubCell"/>
</dbReference>
<evidence type="ECO:0000256" key="4">
    <source>
        <dbReference type="ARBA" id="ARBA00022989"/>
    </source>
</evidence>
<evidence type="ECO:0000256" key="5">
    <source>
        <dbReference type="ARBA" id="ARBA00023136"/>
    </source>
</evidence>
<comment type="similarity">
    <text evidence="2">Belongs to the UPF0496 family.</text>
</comment>
<evidence type="ECO:0000256" key="1">
    <source>
        <dbReference type="ARBA" id="ARBA00004370"/>
    </source>
</evidence>
<dbReference type="Proteomes" id="UP001152484">
    <property type="component" value="Unassembled WGS sequence"/>
</dbReference>
<evidence type="ECO:0000256" key="6">
    <source>
        <dbReference type="SAM" id="MobiDB-lite"/>
    </source>
</evidence>
<name>A0A9P1EA49_CUSEU</name>
<feature type="region of interest" description="Disordered" evidence="6">
    <location>
        <begin position="1"/>
        <end position="25"/>
    </location>
</feature>
<dbReference type="EMBL" id="CAMAPE010000025">
    <property type="protein sequence ID" value="CAH9091002.1"/>
    <property type="molecule type" value="Genomic_DNA"/>
</dbReference>
<evidence type="ECO:0000256" key="7">
    <source>
        <dbReference type="SAM" id="Phobius"/>
    </source>
</evidence>
<dbReference type="OrthoDB" id="679959at2759"/>
<comment type="caution">
    <text evidence="8">The sequence shown here is derived from an EMBL/GenBank/DDBJ whole genome shotgun (WGS) entry which is preliminary data.</text>
</comment>
<comment type="subcellular location">
    <subcellularLocation>
        <location evidence="1">Membrane</location>
    </subcellularLocation>
</comment>
<evidence type="ECO:0000313" key="9">
    <source>
        <dbReference type="Proteomes" id="UP001152484"/>
    </source>
</evidence>
<accession>A0A9P1EA49</accession>
<dbReference type="AlphaFoldDB" id="A0A9P1EA49"/>
<evidence type="ECO:0000256" key="2">
    <source>
        <dbReference type="ARBA" id="ARBA00009074"/>
    </source>
</evidence>
<keyword evidence="3 7" id="KW-0812">Transmembrane</keyword>
<protein>
    <submittedName>
        <fullName evidence="8">Uncharacterized protein</fullName>
    </submittedName>
</protein>
<keyword evidence="4 7" id="KW-1133">Transmembrane helix</keyword>
<dbReference type="PANTHER" id="PTHR31113">
    <property type="entry name" value="UPF0496 PROTEIN 3-RELATED"/>
    <property type="match status" value="1"/>
</dbReference>